<name>A0A9P6C697_9AGAR</name>
<comment type="caution">
    <text evidence="3">The sequence shown here is derived from an EMBL/GenBank/DDBJ whole genome shotgun (WGS) entry which is preliminary data.</text>
</comment>
<evidence type="ECO:0000259" key="2">
    <source>
        <dbReference type="Pfam" id="PF00975"/>
    </source>
</evidence>
<gene>
    <name evidence="3" type="ORF">P691DRAFT_801186</name>
</gene>
<evidence type="ECO:0000313" key="4">
    <source>
        <dbReference type="Proteomes" id="UP000807342"/>
    </source>
</evidence>
<proteinExistence type="predicted"/>
<dbReference type="Gene3D" id="3.40.50.1820">
    <property type="entry name" value="alpha/beta hydrolase"/>
    <property type="match status" value="1"/>
</dbReference>
<feature type="compositionally biased region" description="Low complexity" evidence="1">
    <location>
        <begin position="200"/>
        <end position="216"/>
    </location>
</feature>
<feature type="compositionally biased region" description="Basic and acidic residues" evidence="1">
    <location>
        <begin position="139"/>
        <end position="152"/>
    </location>
</feature>
<dbReference type="Pfam" id="PF00975">
    <property type="entry name" value="Thioesterase"/>
    <property type="match status" value="1"/>
</dbReference>
<dbReference type="AlphaFoldDB" id="A0A9P6C697"/>
<reference evidence="3" key="1">
    <citation type="submission" date="2020-11" db="EMBL/GenBank/DDBJ databases">
        <authorList>
            <consortium name="DOE Joint Genome Institute"/>
            <person name="Ahrendt S."/>
            <person name="Riley R."/>
            <person name="Andreopoulos W."/>
            <person name="Labutti K."/>
            <person name="Pangilinan J."/>
            <person name="Ruiz-Duenas F.J."/>
            <person name="Barrasa J.M."/>
            <person name="Sanchez-Garcia M."/>
            <person name="Camarero S."/>
            <person name="Miyauchi S."/>
            <person name="Serrano A."/>
            <person name="Linde D."/>
            <person name="Babiker R."/>
            <person name="Drula E."/>
            <person name="Ayuso-Fernandez I."/>
            <person name="Pacheco R."/>
            <person name="Padilla G."/>
            <person name="Ferreira P."/>
            <person name="Barriuso J."/>
            <person name="Kellner H."/>
            <person name="Castanera R."/>
            <person name="Alfaro M."/>
            <person name="Ramirez L."/>
            <person name="Pisabarro A.G."/>
            <person name="Kuo A."/>
            <person name="Tritt A."/>
            <person name="Lipzen A."/>
            <person name="He G."/>
            <person name="Yan M."/>
            <person name="Ng V."/>
            <person name="Cullen D."/>
            <person name="Martin F."/>
            <person name="Rosso M.-N."/>
            <person name="Henrissat B."/>
            <person name="Hibbett D."/>
            <person name="Martinez A.T."/>
            <person name="Grigoriev I.V."/>
        </authorList>
    </citation>
    <scope>NUCLEOTIDE SEQUENCE</scope>
    <source>
        <strain evidence="3">MF-IS2</strain>
    </source>
</reference>
<feature type="region of interest" description="Disordered" evidence="1">
    <location>
        <begin position="139"/>
        <end position="159"/>
    </location>
</feature>
<dbReference type="OrthoDB" id="3248508at2759"/>
<sequence length="432" mass="47762">MSKLVHLVYIHGFQGNDTTFQSFPLDLQNHLSSHIPQHLDIKIQSSLYPTYKSVKPLSYAAKNFLEWLQTQPPGPVILMGHSMGGLLAAEAATDPSNTLDERTGRPRRIVGLIAFDTPYLGMHPHVIISGIASLLPKDTGTEGKKSEGEMNVHPDITVVPERVTDDWEAVKRSAANRSGHTRSDSDGSSHLAPIPPPSPSSSKHSSSRSSQQSPSPLLDRVLNFASAQSNSPFARWVKKHSDDPLSAGKRWIVERSQFSGAMFDPTGLKERYVRLVNWKHGMWVNYWTQTLPRRSDGTPLIHEDEESKGVQAAYNNYGLVESGIIESPAGGSSLSEIDREWTKVTEKPKTAGVKSEVTKGKVKDSRHFIVLPTGMGRKFGGEERWEKVVIGGVEDEVAAHCGLFIRGQNLDYDELVERVGTRVINWCAETRA</sequence>
<dbReference type="EMBL" id="MU151062">
    <property type="protein sequence ID" value="KAF9453367.1"/>
    <property type="molecule type" value="Genomic_DNA"/>
</dbReference>
<protein>
    <recommendedName>
        <fullName evidence="2">Thioesterase domain-containing protein</fullName>
    </recommendedName>
</protein>
<feature type="region of interest" description="Disordered" evidence="1">
    <location>
        <begin position="173"/>
        <end position="216"/>
    </location>
</feature>
<organism evidence="3 4">
    <name type="scientific">Macrolepiota fuliginosa MF-IS2</name>
    <dbReference type="NCBI Taxonomy" id="1400762"/>
    <lineage>
        <taxon>Eukaryota</taxon>
        <taxon>Fungi</taxon>
        <taxon>Dikarya</taxon>
        <taxon>Basidiomycota</taxon>
        <taxon>Agaricomycotina</taxon>
        <taxon>Agaricomycetes</taxon>
        <taxon>Agaricomycetidae</taxon>
        <taxon>Agaricales</taxon>
        <taxon>Agaricineae</taxon>
        <taxon>Agaricaceae</taxon>
        <taxon>Macrolepiota</taxon>
    </lineage>
</organism>
<dbReference type="Proteomes" id="UP000807342">
    <property type="component" value="Unassembled WGS sequence"/>
</dbReference>
<dbReference type="PANTHER" id="PTHR47842">
    <property type="entry name" value="EXPRESSED PROTEIN"/>
    <property type="match status" value="1"/>
</dbReference>
<dbReference type="InterPro" id="IPR001031">
    <property type="entry name" value="Thioesterase"/>
</dbReference>
<accession>A0A9P6C697</accession>
<evidence type="ECO:0000313" key="3">
    <source>
        <dbReference type="EMBL" id="KAF9453367.1"/>
    </source>
</evidence>
<dbReference type="PANTHER" id="PTHR47842:SF3">
    <property type="entry name" value="DUF676 DOMAIN-CONTAINING PROTEIN"/>
    <property type="match status" value="1"/>
</dbReference>
<dbReference type="SUPFAM" id="SSF53474">
    <property type="entry name" value="alpha/beta-Hydrolases"/>
    <property type="match status" value="1"/>
</dbReference>
<dbReference type="InterPro" id="IPR029058">
    <property type="entry name" value="AB_hydrolase_fold"/>
</dbReference>
<evidence type="ECO:0000256" key="1">
    <source>
        <dbReference type="SAM" id="MobiDB-lite"/>
    </source>
</evidence>
<feature type="domain" description="Thioesterase" evidence="2">
    <location>
        <begin position="60"/>
        <end position="120"/>
    </location>
</feature>
<keyword evidence="4" id="KW-1185">Reference proteome</keyword>